<evidence type="ECO:0000313" key="2">
    <source>
        <dbReference type="Proteomes" id="UP001163321"/>
    </source>
</evidence>
<sequence>MKLLWASRSPPLNTRNKCFIRTSRKRSLLSYAPHHIIRSAAFRSTKARTLLSEGVATHALQKGAVFIDTRPDGRRLACTESVPGACEERSKETKQGVSDDAIVNQGAHHRRRNSPTLGEVVNLRNDDVF</sequence>
<comment type="caution">
    <text evidence="1">The sequence shown here is derived from an EMBL/GenBank/DDBJ whole genome shotgun (WGS) entry which is preliminary data.</text>
</comment>
<accession>A0ACC0WIL0</accession>
<proteinExistence type="predicted"/>
<dbReference type="Proteomes" id="UP001163321">
    <property type="component" value="Chromosome 12"/>
</dbReference>
<reference evidence="1 2" key="1">
    <citation type="journal article" date="2022" name="bioRxiv">
        <title>The genome of the oomycete Peronosclerospora sorghi, a cosmopolitan pathogen of maize and sorghum, is inflated with dispersed pseudogenes.</title>
        <authorList>
            <person name="Fletcher K."/>
            <person name="Martin F."/>
            <person name="Isakeit T."/>
            <person name="Cavanaugh K."/>
            <person name="Magill C."/>
            <person name="Michelmore R."/>
        </authorList>
    </citation>
    <scope>NUCLEOTIDE SEQUENCE [LARGE SCALE GENOMIC DNA]</scope>
    <source>
        <strain evidence="1">P6</strain>
    </source>
</reference>
<gene>
    <name evidence="1" type="ORF">PsorP6_011768</name>
</gene>
<dbReference type="EMBL" id="CM047591">
    <property type="protein sequence ID" value="KAI9918422.1"/>
    <property type="molecule type" value="Genomic_DNA"/>
</dbReference>
<organism evidence="1 2">
    <name type="scientific">Peronosclerospora sorghi</name>
    <dbReference type="NCBI Taxonomy" id="230839"/>
    <lineage>
        <taxon>Eukaryota</taxon>
        <taxon>Sar</taxon>
        <taxon>Stramenopiles</taxon>
        <taxon>Oomycota</taxon>
        <taxon>Peronosporomycetes</taxon>
        <taxon>Peronosporales</taxon>
        <taxon>Peronosporaceae</taxon>
        <taxon>Peronosclerospora</taxon>
    </lineage>
</organism>
<protein>
    <submittedName>
        <fullName evidence="1">Uncharacterized protein</fullName>
    </submittedName>
</protein>
<name>A0ACC0WIL0_9STRA</name>
<evidence type="ECO:0000313" key="1">
    <source>
        <dbReference type="EMBL" id="KAI9918422.1"/>
    </source>
</evidence>
<keyword evidence="2" id="KW-1185">Reference proteome</keyword>